<dbReference type="Proteomes" id="UP000242317">
    <property type="component" value="Unassembled WGS sequence"/>
</dbReference>
<dbReference type="PANTHER" id="PTHR43707">
    <property type="entry name" value="HISTIDYL-TRNA SYNTHETASE"/>
    <property type="match status" value="1"/>
</dbReference>
<dbReference type="InterPro" id="IPR041715">
    <property type="entry name" value="HisRS-like_core"/>
</dbReference>
<dbReference type="AlphaFoldDB" id="A0A1G6H2X2"/>
<feature type="domain" description="Class II Histidinyl-tRNA synthetase (HisRS)-like catalytic core" evidence="10">
    <location>
        <begin position="12"/>
        <end position="322"/>
    </location>
</feature>
<sequence>MPISETWLLPDGVADVLPEQAQVIENMRRQALDFLAGRGYQLVYTPFIEYLESLSSLSALNQDLDLVTFKLIDQISGRLLGVRADMTPQVARIDAHVRPIAGVARYCYAGTTLHTKPQGLAASRAPLQLGAELFGHDSVDADLEMIDTMLGVLNSVGITEKLHLDLGHVGIFRSLVKIAGLSQDQENHLSELYQRKALPELKAYTATIQNGADFEALGRLSGDLDQLLDNLSSGVRADADFSHAFETLKSTVEQIQSRWAQVSVGVDVVELRSYHYHTGLMFAVYAPNNATPLSQGGRYDGIGEHFGRARAATGFSCDLYRLVADQFQAIEIVVAPAGRDTDLLQAIESVRANGQQVVQLLGQDQMDSVPQASHKLVKIDADWQVQAI</sequence>
<dbReference type="EMBL" id="FMYK01000001">
    <property type="protein sequence ID" value="SDB88245.1"/>
    <property type="molecule type" value="Genomic_DNA"/>
</dbReference>
<keyword evidence="12" id="KW-1185">Reference proteome</keyword>
<feature type="binding site" evidence="9">
    <location>
        <begin position="85"/>
        <end position="87"/>
    </location>
    <ligand>
        <name>L-histidine</name>
        <dbReference type="ChEBI" id="CHEBI:57595"/>
    </ligand>
</feature>
<dbReference type="InterPro" id="IPR045864">
    <property type="entry name" value="aa-tRNA-synth_II/BPL/LPL"/>
</dbReference>
<keyword evidence="8" id="KW-0028">Amino-acid biosynthesis</keyword>
<evidence type="ECO:0000256" key="8">
    <source>
        <dbReference type="HAMAP-Rule" id="MF_00125"/>
    </source>
</evidence>
<comment type="pathway">
    <text evidence="2 8">Amino-acid biosynthesis; L-histidine biosynthesis; L-histidine from 5-phospho-alpha-D-ribose 1-diphosphate: step 1/9.</text>
</comment>
<evidence type="ECO:0000259" key="10">
    <source>
        <dbReference type="Pfam" id="PF13393"/>
    </source>
</evidence>
<evidence type="ECO:0000256" key="9">
    <source>
        <dbReference type="PIRSR" id="PIRSR001549-1"/>
    </source>
</evidence>
<comment type="function">
    <text evidence="7 8">Required for the first step of histidine biosynthesis. May allow the feedback regulation of ATP phosphoribosyltransferase activity by histidine.</text>
</comment>
<dbReference type="RefSeq" id="WP_092615851.1">
    <property type="nucleotide sequence ID" value="NZ_FMYK01000001.1"/>
</dbReference>
<evidence type="ECO:0000313" key="12">
    <source>
        <dbReference type="Proteomes" id="UP000242317"/>
    </source>
</evidence>
<gene>
    <name evidence="8" type="primary">hisZ</name>
    <name evidence="11" type="ORF">SAMN05421749_101667</name>
</gene>
<protein>
    <recommendedName>
        <fullName evidence="5 8">ATP phosphoribosyltransferase regulatory subunit</fullName>
    </recommendedName>
</protein>
<dbReference type="NCBIfam" id="NF008935">
    <property type="entry name" value="PRK12292.1-1"/>
    <property type="match status" value="1"/>
</dbReference>
<evidence type="ECO:0000256" key="5">
    <source>
        <dbReference type="ARBA" id="ARBA00020397"/>
    </source>
</evidence>
<name>A0A1G6H2X2_9GAMM</name>
<comment type="miscellaneous">
    <text evidence="8">This function is generally fulfilled by the C-terminal part of HisG, which is missing in some bacteria such as this one.</text>
</comment>
<accession>A0A1G6H2X2</accession>
<feature type="binding site" evidence="9">
    <location>
        <position position="272"/>
    </location>
    <ligand>
        <name>L-histidine</name>
        <dbReference type="ChEBI" id="CHEBI:57595"/>
    </ligand>
</feature>
<comment type="subcellular location">
    <subcellularLocation>
        <location evidence="1 8">Cytoplasm</location>
    </subcellularLocation>
</comment>
<dbReference type="HAMAP" id="MF_00125">
    <property type="entry name" value="HisZ"/>
    <property type="match status" value="1"/>
</dbReference>
<evidence type="ECO:0000256" key="4">
    <source>
        <dbReference type="ARBA" id="ARBA00011496"/>
    </source>
</evidence>
<dbReference type="NCBIfam" id="TIGR00443">
    <property type="entry name" value="hisZ_biosyn_reg"/>
    <property type="match status" value="1"/>
</dbReference>
<feature type="binding site" evidence="9">
    <location>
        <position position="128"/>
    </location>
    <ligand>
        <name>L-histidine</name>
        <dbReference type="ChEBI" id="CHEBI:57595"/>
    </ligand>
</feature>
<dbReference type="GO" id="GO:0016757">
    <property type="term" value="F:glycosyltransferase activity"/>
    <property type="evidence" value="ECO:0007669"/>
    <property type="project" value="UniProtKB-KW"/>
</dbReference>
<dbReference type="GO" id="GO:0006427">
    <property type="term" value="P:histidyl-tRNA aminoacylation"/>
    <property type="evidence" value="ECO:0007669"/>
    <property type="project" value="TreeGrafter"/>
</dbReference>
<comment type="subunit">
    <text evidence="4 8">Heteromultimer composed of HisG and HisZ subunits.</text>
</comment>
<dbReference type="Pfam" id="PF13393">
    <property type="entry name" value="tRNA-synt_His"/>
    <property type="match status" value="1"/>
</dbReference>
<keyword evidence="6 8" id="KW-0963">Cytoplasm</keyword>
<dbReference type="SUPFAM" id="SSF55681">
    <property type="entry name" value="Class II aaRS and biotin synthetases"/>
    <property type="match status" value="1"/>
</dbReference>
<dbReference type="InterPro" id="IPR004517">
    <property type="entry name" value="HisZ"/>
</dbReference>
<dbReference type="PANTHER" id="PTHR43707:SF1">
    <property type="entry name" value="HISTIDINE--TRNA LIGASE, MITOCHONDRIAL-RELATED"/>
    <property type="match status" value="1"/>
</dbReference>
<keyword evidence="11" id="KW-0808">Transferase</keyword>
<evidence type="ECO:0000256" key="3">
    <source>
        <dbReference type="ARBA" id="ARBA00005539"/>
    </source>
</evidence>
<evidence type="ECO:0000256" key="7">
    <source>
        <dbReference type="ARBA" id="ARBA00025246"/>
    </source>
</evidence>
<dbReference type="NCBIfam" id="NF009086">
    <property type="entry name" value="PRK12421.1"/>
    <property type="match status" value="1"/>
</dbReference>
<keyword evidence="8" id="KW-0368">Histidine biosynthesis</keyword>
<evidence type="ECO:0000256" key="2">
    <source>
        <dbReference type="ARBA" id="ARBA00004667"/>
    </source>
</evidence>
<dbReference type="Gene3D" id="3.30.930.10">
    <property type="entry name" value="Bira Bifunctional Protein, Domain 2"/>
    <property type="match status" value="1"/>
</dbReference>
<dbReference type="GO" id="GO:0000105">
    <property type="term" value="P:L-histidine biosynthetic process"/>
    <property type="evidence" value="ECO:0007669"/>
    <property type="project" value="UniProtKB-UniRule"/>
</dbReference>
<dbReference type="OrthoDB" id="9769617at2"/>
<evidence type="ECO:0000313" key="11">
    <source>
        <dbReference type="EMBL" id="SDB88245.1"/>
    </source>
</evidence>
<reference evidence="12" key="1">
    <citation type="submission" date="2016-09" db="EMBL/GenBank/DDBJ databases">
        <authorList>
            <person name="Varghese N."/>
            <person name="Submissions S."/>
        </authorList>
    </citation>
    <scope>NUCLEOTIDE SEQUENCE [LARGE SCALE GENOMIC DNA]</scope>
    <source>
        <strain evidence="12">ANC 3699</strain>
    </source>
</reference>
<dbReference type="GO" id="GO:0005737">
    <property type="term" value="C:cytoplasm"/>
    <property type="evidence" value="ECO:0007669"/>
    <property type="project" value="UniProtKB-SubCell"/>
</dbReference>
<proteinExistence type="inferred from homology"/>
<evidence type="ECO:0000256" key="1">
    <source>
        <dbReference type="ARBA" id="ARBA00004496"/>
    </source>
</evidence>
<dbReference type="GO" id="GO:0004821">
    <property type="term" value="F:histidine-tRNA ligase activity"/>
    <property type="evidence" value="ECO:0007669"/>
    <property type="project" value="TreeGrafter"/>
</dbReference>
<dbReference type="PIRSF" id="PIRSF001549">
    <property type="entry name" value="His-tRNA_synth"/>
    <property type="match status" value="1"/>
</dbReference>
<keyword evidence="11" id="KW-0328">Glycosyltransferase</keyword>
<dbReference type="UniPathway" id="UPA00031">
    <property type="reaction ID" value="UER00006"/>
</dbReference>
<feature type="binding site" evidence="9">
    <location>
        <position position="132"/>
    </location>
    <ligand>
        <name>L-histidine</name>
        <dbReference type="ChEBI" id="CHEBI:57595"/>
    </ligand>
</feature>
<dbReference type="InterPro" id="IPR004516">
    <property type="entry name" value="HisRS/HisZ"/>
</dbReference>
<organism evidence="11 12">
    <name type="scientific">Acinetobacter marinus</name>
    <dbReference type="NCBI Taxonomy" id="281375"/>
    <lineage>
        <taxon>Bacteria</taxon>
        <taxon>Pseudomonadati</taxon>
        <taxon>Pseudomonadota</taxon>
        <taxon>Gammaproteobacteria</taxon>
        <taxon>Moraxellales</taxon>
        <taxon>Moraxellaceae</taxon>
        <taxon>Acinetobacter</taxon>
    </lineage>
</organism>
<evidence type="ECO:0000256" key="6">
    <source>
        <dbReference type="ARBA" id="ARBA00022490"/>
    </source>
</evidence>
<comment type="similarity">
    <text evidence="3 8">Belongs to the class-II aminoacyl-tRNA synthetase family. HisZ subfamily.</text>
</comment>